<dbReference type="GO" id="GO:0003676">
    <property type="term" value="F:nucleic acid binding"/>
    <property type="evidence" value="ECO:0007669"/>
    <property type="project" value="InterPro"/>
</dbReference>
<evidence type="ECO:0000313" key="3">
    <source>
        <dbReference type="EMBL" id="QTA87507.1"/>
    </source>
</evidence>
<feature type="signal peptide" evidence="2">
    <location>
        <begin position="1"/>
        <end position="24"/>
    </location>
</feature>
<dbReference type="KEGG" id="dmm:dnm_035410"/>
<evidence type="ECO:0000256" key="1">
    <source>
        <dbReference type="SAM" id="Coils"/>
    </source>
</evidence>
<dbReference type="RefSeq" id="WP_207682671.1">
    <property type="nucleotide sequence ID" value="NZ_CP061800.1"/>
</dbReference>
<feature type="coiled-coil region" evidence="1">
    <location>
        <begin position="144"/>
        <end position="171"/>
    </location>
</feature>
<accession>A0A975GN88</accession>
<reference evidence="3" key="1">
    <citation type="journal article" date="2021" name="Microb. Physiol.">
        <title>Proteogenomic Insights into the Physiology of Marine, Sulfate-Reducing, Filamentous Desulfonema limicola and Desulfonema magnum.</title>
        <authorList>
            <person name="Schnaars V."/>
            <person name="Wohlbrand L."/>
            <person name="Scheve S."/>
            <person name="Hinrichs C."/>
            <person name="Reinhardt R."/>
            <person name="Rabus R."/>
        </authorList>
    </citation>
    <scope>NUCLEOTIDE SEQUENCE</scope>
    <source>
        <strain evidence="3">4be13</strain>
    </source>
</reference>
<dbReference type="InterPro" id="IPR011856">
    <property type="entry name" value="tRNA_endonuc-like_dom_sf"/>
</dbReference>
<dbReference type="EMBL" id="CP061800">
    <property type="protein sequence ID" value="QTA87507.1"/>
    <property type="molecule type" value="Genomic_DNA"/>
</dbReference>
<evidence type="ECO:0000256" key="2">
    <source>
        <dbReference type="SAM" id="SignalP"/>
    </source>
</evidence>
<keyword evidence="1" id="KW-0175">Coiled coil</keyword>
<dbReference type="Gene3D" id="3.40.1350.10">
    <property type="match status" value="1"/>
</dbReference>
<keyword evidence="2" id="KW-0732">Signal</keyword>
<keyword evidence="4" id="KW-1185">Reference proteome</keyword>
<proteinExistence type="predicted"/>
<sequence>MRIRYVFTMCCLFLAILVFPSASYCLSHGKDAEAFAYIMKEDGSGRKLHPIQEQQKIYNEAWLQNLLRTRPDILPIADIDPVYWPMIPIGYEVSTDTGRIDNLFISHSGHVILVETKLWQNPEAKRKVVAQAIDYASSLSAWTYNELNLAAKKYLKKYEGVESELADWVENQLGTLDGGKPAFIAKVTKNLQAGRFLTVIVSDKIRAPVFKMADYLNNYPNLGIRFALIELSGYWTETGADWPLLIVPRIAIRPCIAKTKTKITTEEEFWEMLKENVPESYEKAKSIVDEYRKKDGIKIVAKPNLHVKFTIPQNGRKVSVFYVDKKARLGVWPKDIAGDMILKTKLASEIIRNYDEKMRKILNMPEKRIKLSRHIDEVDLHEFKSAVDEFMERIQGANITAE</sequence>
<dbReference type="AlphaFoldDB" id="A0A975GN88"/>
<organism evidence="3 4">
    <name type="scientific">Desulfonema magnum</name>
    <dbReference type="NCBI Taxonomy" id="45655"/>
    <lineage>
        <taxon>Bacteria</taxon>
        <taxon>Pseudomonadati</taxon>
        <taxon>Thermodesulfobacteriota</taxon>
        <taxon>Desulfobacteria</taxon>
        <taxon>Desulfobacterales</taxon>
        <taxon>Desulfococcaceae</taxon>
        <taxon>Desulfonema</taxon>
    </lineage>
</organism>
<feature type="chain" id="PRO_5036963065" evidence="2">
    <location>
        <begin position="25"/>
        <end position="402"/>
    </location>
</feature>
<dbReference type="Proteomes" id="UP000663722">
    <property type="component" value="Chromosome"/>
</dbReference>
<name>A0A975GN88_9BACT</name>
<evidence type="ECO:0000313" key="4">
    <source>
        <dbReference type="Proteomes" id="UP000663722"/>
    </source>
</evidence>
<gene>
    <name evidence="3" type="ORF">dnm_035410</name>
</gene>
<protein>
    <submittedName>
        <fullName evidence="3">Uncharacterized protein</fullName>
    </submittedName>
</protein>